<sequence length="383" mass="43847">MAYHHHHHQQNHHSTTQSCCCQPQPPSYHSLHPQPPPPSPPPTFDPFLIETIVSQVLQSQTLLNHTHQLHSPHHFVPSLLRRLHHLETSLNNLSSSSSYPPIYLRDAAARVIQTHFRVFLVRRSRTLGMLKLLARVKSTLNRLQSSFSLHGFVDFDSFSRNAMDLLLFLDSIQGEDQMIRDSKKSITREIVQFLEMVDGVCVKRHQVMTRKIKSMKLVKNDKARSGHISKGYSERAEGSKGRNVDEDEEKKLIENLRERVERIGKMSRELEKDDESPEFEHLGDEDKHIKSKYGLNNGGSNKKKVPFSDGKKHVCFVEDGDKIRVGRDVDEMEDTSKGRQDEEEAHSDGGQSSSQSSEERSNRSYEVDARDKDFTFPSFSTSS</sequence>
<protein>
    <recommendedName>
        <fullName evidence="5">BAG family molecular chaperone regulator 8, chloroplastic</fullName>
    </recommendedName>
</protein>
<name>A0AAW1J969_SAPOF</name>
<feature type="region of interest" description="Disordered" evidence="2">
    <location>
        <begin position="1"/>
        <end position="44"/>
    </location>
</feature>
<keyword evidence="4" id="KW-1185">Reference proteome</keyword>
<feature type="compositionally biased region" description="Basic residues" evidence="2">
    <location>
        <begin position="1"/>
        <end position="11"/>
    </location>
</feature>
<evidence type="ECO:0000313" key="4">
    <source>
        <dbReference type="Proteomes" id="UP001443914"/>
    </source>
</evidence>
<feature type="compositionally biased region" description="Basic and acidic residues" evidence="2">
    <location>
        <begin position="232"/>
        <end position="247"/>
    </location>
</feature>
<evidence type="ECO:0000256" key="2">
    <source>
        <dbReference type="SAM" id="MobiDB-lite"/>
    </source>
</evidence>
<evidence type="ECO:0008006" key="5">
    <source>
        <dbReference type="Google" id="ProtNLM"/>
    </source>
</evidence>
<feature type="compositionally biased region" description="Basic and acidic residues" evidence="2">
    <location>
        <begin position="357"/>
        <end position="374"/>
    </location>
</feature>
<dbReference type="PANTHER" id="PTHR33322">
    <property type="entry name" value="BAG DOMAIN CONTAINING PROTEIN, EXPRESSED"/>
    <property type="match status" value="1"/>
</dbReference>
<evidence type="ECO:0000256" key="1">
    <source>
        <dbReference type="ARBA" id="ARBA00023186"/>
    </source>
</evidence>
<dbReference type="GO" id="GO:0006457">
    <property type="term" value="P:protein folding"/>
    <property type="evidence" value="ECO:0007669"/>
    <property type="project" value="TreeGrafter"/>
</dbReference>
<feature type="compositionally biased region" description="Basic and acidic residues" evidence="2">
    <location>
        <begin position="278"/>
        <end position="288"/>
    </location>
</feature>
<feature type="region of interest" description="Disordered" evidence="2">
    <location>
        <begin position="267"/>
        <end position="383"/>
    </location>
</feature>
<gene>
    <name evidence="3" type="ORF">RND81_08G169200</name>
</gene>
<proteinExistence type="predicted"/>
<dbReference type="EMBL" id="JBDFQZ010000008">
    <property type="protein sequence ID" value="KAK9699355.1"/>
    <property type="molecule type" value="Genomic_DNA"/>
</dbReference>
<dbReference type="Proteomes" id="UP001443914">
    <property type="component" value="Unassembled WGS sequence"/>
</dbReference>
<dbReference type="PANTHER" id="PTHR33322:SF18">
    <property type="entry name" value="BAG FAMILY MOLECULAR CHAPERONE REGULATOR 8, CHLOROPLASTIC"/>
    <property type="match status" value="1"/>
</dbReference>
<comment type="caution">
    <text evidence="3">The sequence shown here is derived from an EMBL/GenBank/DDBJ whole genome shotgun (WGS) entry which is preliminary data.</text>
</comment>
<dbReference type="InterPro" id="IPR040400">
    <property type="entry name" value="BAG5/6/7/8"/>
</dbReference>
<dbReference type="GO" id="GO:0009506">
    <property type="term" value="C:plasmodesma"/>
    <property type="evidence" value="ECO:0007669"/>
    <property type="project" value="TreeGrafter"/>
</dbReference>
<feature type="compositionally biased region" description="Basic and acidic residues" evidence="2">
    <location>
        <begin position="309"/>
        <end position="340"/>
    </location>
</feature>
<reference evidence="3" key="1">
    <citation type="submission" date="2024-03" db="EMBL/GenBank/DDBJ databases">
        <title>WGS assembly of Saponaria officinalis var. Norfolk2.</title>
        <authorList>
            <person name="Jenkins J."/>
            <person name="Shu S."/>
            <person name="Grimwood J."/>
            <person name="Barry K."/>
            <person name="Goodstein D."/>
            <person name="Schmutz J."/>
            <person name="Leebens-Mack J."/>
            <person name="Osbourn A."/>
        </authorList>
    </citation>
    <scope>NUCLEOTIDE SEQUENCE [LARGE SCALE GENOMIC DNA]</scope>
    <source>
        <strain evidence="3">JIC</strain>
    </source>
</reference>
<dbReference type="AlphaFoldDB" id="A0AAW1J969"/>
<feature type="compositionally biased region" description="Pro residues" evidence="2">
    <location>
        <begin position="33"/>
        <end position="44"/>
    </location>
</feature>
<feature type="region of interest" description="Disordered" evidence="2">
    <location>
        <begin position="223"/>
        <end position="247"/>
    </location>
</feature>
<keyword evidence="1" id="KW-0143">Chaperone</keyword>
<evidence type="ECO:0000313" key="3">
    <source>
        <dbReference type="EMBL" id="KAK9699355.1"/>
    </source>
</evidence>
<accession>A0AAW1J969</accession>
<organism evidence="3 4">
    <name type="scientific">Saponaria officinalis</name>
    <name type="common">Common soapwort</name>
    <name type="synonym">Lychnis saponaria</name>
    <dbReference type="NCBI Taxonomy" id="3572"/>
    <lineage>
        <taxon>Eukaryota</taxon>
        <taxon>Viridiplantae</taxon>
        <taxon>Streptophyta</taxon>
        <taxon>Embryophyta</taxon>
        <taxon>Tracheophyta</taxon>
        <taxon>Spermatophyta</taxon>
        <taxon>Magnoliopsida</taxon>
        <taxon>eudicotyledons</taxon>
        <taxon>Gunneridae</taxon>
        <taxon>Pentapetalae</taxon>
        <taxon>Caryophyllales</taxon>
        <taxon>Caryophyllaceae</taxon>
        <taxon>Caryophylleae</taxon>
        <taxon>Saponaria</taxon>
    </lineage>
</organism>